<accession>A0A932M240</accession>
<reference evidence="2" key="1">
    <citation type="submission" date="2020-07" db="EMBL/GenBank/DDBJ databases">
        <title>Huge and variable diversity of episymbiotic CPR bacteria and DPANN archaea in groundwater ecosystems.</title>
        <authorList>
            <person name="He C.Y."/>
            <person name="Keren R."/>
            <person name="Whittaker M."/>
            <person name="Farag I.F."/>
            <person name="Doudna J."/>
            <person name="Cate J.H.D."/>
            <person name="Banfield J.F."/>
        </authorList>
    </citation>
    <scope>NUCLEOTIDE SEQUENCE</scope>
    <source>
        <strain evidence="2">NC_groundwater_717_Ag_S-0.2um_59_8</strain>
    </source>
</reference>
<dbReference type="NCBIfam" id="TIGR00231">
    <property type="entry name" value="small_GTP"/>
    <property type="match status" value="1"/>
</dbReference>
<organism evidence="2 3">
    <name type="scientific">Tectimicrobiota bacterium</name>
    <dbReference type="NCBI Taxonomy" id="2528274"/>
    <lineage>
        <taxon>Bacteria</taxon>
        <taxon>Pseudomonadati</taxon>
        <taxon>Nitrospinota/Tectimicrobiota group</taxon>
        <taxon>Candidatus Tectimicrobiota</taxon>
    </lineage>
</organism>
<dbReference type="SUPFAM" id="SSF52540">
    <property type="entry name" value="P-loop containing nucleoside triphosphate hydrolases"/>
    <property type="match status" value="1"/>
</dbReference>
<evidence type="ECO:0000313" key="2">
    <source>
        <dbReference type="EMBL" id="MBI3016134.1"/>
    </source>
</evidence>
<dbReference type="Proteomes" id="UP000741360">
    <property type="component" value="Unassembled WGS sequence"/>
</dbReference>
<dbReference type="EMBL" id="JACPSX010000267">
    <property type="protein sequence ID" value="MBI3016134.1"/>
    <property type="molecule type" value="Genomic_DNA"/>
</dbReference>
<dbReference type="InterPro" id="IPR006073">
    <property type="entry name" value="GTP-bd"/>
</dbReference>
<name>A0A932M240_UNCTE</name>
<protein>
    <submittedName>
        <fullName evidence="2">GTP-binding protein</fullName>
    </submittedName>
</protein>
<dbReference type="PANTHER" id="PTHR43834">
    <property type="entry name" value="GTPASE DER"/>
    <property type="match status" value="1"/>
</dbReference>
<feature type="domain" description="G" evidence="1">
    <location>
        <begin position="48"/>
        <end position="92"/>
    </location>
</feature>
<proteinExistence type="predicted"/>
<gene>
    <name evidence="2" type="ORF">HYY65_13975</name>
</gene>
<feature type="non-terminal residue" evidence="2">
    <location>
        <position position="93"/>
    </location>
</feature>
<sequence length="93" mass="9701">MEFSALGVEPLLPVSAEHGQGVAELLDEVVARIKSVSIQEEAPAEGIRVALLGRPNVGKSSLLNSLLGKQRVIVDASPGTTRDAIDAELEVDG</sequence>
<evidence type="ECO:0000259" key="1">
    <source>
        <dbReference type="Pfam" id="PF01926"/>
    </source>
</evidence>
<dbReference type="InterPro" id="IPR027417">
    <property type="entry name" value="P-loop_NTPase"/>
</dbReference>
<dbReference type="GO" id="GO:0043022">
    <property type="term" value="F:ribosome binding"/>
    <property type="evidence" value="ECO:0007669"/>
    <property type="project" value="TreeGrafter"/>
</dbReference>
<dbReference type="PANTHER" id="PTHR43834:SF6">
    <property type="entry name" value="GTPASE DER"/>
    <property type="match status" value="1"/>
</dbReference>
<evidence type="ECO:0000313" key="3">
    <source>
        <dbReference type="Proteomes" id="UP000741360"/>
    </source>
</evidence>
<comment type="caution">
    <text evidence="2">The sequence shown here is derived from an EMBL/GenBank/DDBJ whole genome shotgun (WGS) entry which is preliminary data.</text>
</comment>
<dbReference type="Pfam" id="PF01926">
    <property type="entry name" value="MMR_HSR1"/>
    <property type="match status" value="1"/>
</dbReference>
<dbReference type="GO" id="GO:0005525">
    <property type="term" value="F:GTP binding"/>
    <property type="evidence" value="ECO:0007669"/>
    <property type="project" value="InterPro"/>
</dbReference>
<dbReference type="InterPro" id="IPR005225">
    <property type="entry name" value="Small_GTP-bd"/>
</dbReference>
<dbReference type="AlphaFoldDB" id="A0A932M240"/>
<dbReference type="Gene3D" id="3.40.50.300">
    <property type="entry name" value="P-loop containing nucleotide triphosphate hydrolases"/>
    <property type="match status" value="1"/>
</dbReference>